<feature type="domain" description="Cyclin-like" evidence="3">
    <location>
        <begin position="146"/>
        <end position="227"/>
    </location>
</feature>
<dbReference type="Pfam" id="PF00134">
    <property type="entry name" value="Cyclin_N"/>
    <property type="match status" value="1"/>
</dbReference>
<evidence type="ECO:0000259" key="3">
    <source>
        <dbReference type="SMART" id="SM00385"/>
    </source>
</evidence>
<evidence type="ECO:0000313" key="5">
    <source>
        <dbReference type="EMBL" id="KAF9578270.1"/>
    </source>
</evidence>
<dbReference type="SUPFAM" id="SSF47954">
    <property type="entry name" value="Cyclin-like"/>
    <property type="match status" value="2"/>
</dbReference>
<name>A0A9P6FP76_9FUNG</name>
<dbReference type="Gene3D" id="1.10.472.10">
    <property type="entry name" value="Cyclin-like"/>
    <property type="match status" value="2"/>
</dbReference>
<evidence type="ECO:0000256" key="2">
    <source>
        <dbReference type="RuleBase" id="RU000383"/>
    </source>
</evidence>
<dbReference type="InterPro" id="IPR004367">
    <property type="entry name" value="Cyclin_C-dom"/>
</dbReference>
<comment type="caution">
    <text evidence="5">The sequence shown here is derived from an EMBL/GenBank/DDBJ whole genome shotgun (WGS) entry which is preliminary data.</text>
</comment>
<dbReference type="InterPro" id="IPR006671">
    <property type="entry name" value="Cyclin_N"/>
</dbReference>
<evidence type="ECO:0000259" key="4">
    <source>
        <dbReference type="SMART" id="SM01332"/>
    </source>
</evidence>
<comment type="similarity">
    <text evidence="2">Belongs to the cyclin family.</text>
</comment>
<keyword evidence="6" id="KW-1185">Reference proteome</keyword>
<dbReference type="SMART" id="SM01332">
    <property type="entry name" value="Cyclin_C"/>
    <property type="match status" value="1"/>
</dbReference>
<feature type="domain" description="Cyclin C-terminal" evidence="4">
    <location>
        <begin position="143"/>
        <end position="254"/>
    </location>
</feature>
<sequence length="261" mass="30205">MNPFYWDEYSEDTIKYMMEIEGRYDRFKYSFELSSSPKDDRLKFVQMIICLGYEAYRMESTTVHIAVNILDRFFITQMSEKVGHQECLAACLASLVIAIKLEEGRKLSTNDLCHQVLYACSAHEVSQMELHILCALKFEIIVATTAGFCEFFKRGIVQDQNTLDVIDFLCDLSLYSYELLSHNPSQIAACVIWIGLCSSNRDWDEDMAILTGYSRYDLTPCSEIFQELVCHTFRAIKQKPLLQVYPRMSEIMACLKQIMQA</sequence>
<evidence type="ECO:0000256" key="1">
    <source>
        <dbReference type="ARBA" id="ARBA00023127"/>
    </source>
</evidence>
<proteinExistence type="inferred from homology"/>
<feature type="domain" description="Cyclin-like" evidence="3">
    <location>
        <begin position="42"/>
        <end position="134"/>
    </location>
</feature>
<reference evidence="5" key="1">
    <citation type="journal article" date="2020" name="Fungal Divers.">
        <title>Resolving the Mortierellaceae phylogeny through synthesis of multi-gene phylogenetics and phylogenomics.</title>
        <authorList>
            <person name="Vandepol N."/>
            <person name="Liber J."/>
            <person name="Desiro A."/>
            <person name="Na H."/>
            <person name="Kennedy M."/>
            <person name="Barry K."/>
            <person name="Grigoriev I.V."/>
            <person name="Miller A.N."/>
            <person name="O'Donnell K."/>
            <person name="Stajich J.E."/>
            <person name="Bonito G."/>
        </authorList>
    </citation>
    <scope>NUCLEOTIDE SEQUENCE</scope>
    <source>
        <strain evidence="5">KOD1015</strain>
    </source>
</reference>
<dbReference type="InterPro" id="IPR013763">
    <property type="entry name" value="Cyclin-like_dom"/>
</dbReference>
<protein>
    <recommendedName>
        <fullName evidence="7">Cyclin N-terminal domain-containing protein</fullName>
    </recommendedName>
</protein>
<gene>
    <name evidence="5" type="ORF">BGW38_006025</name>
</gene>
<accession>A0A9P6FP76</accession>
<evidence type="ECO:0000313" key="6">
    <source>
        <dbReference type="Proteomes" id="UP000780801"/>
    </source>
</evidence>
<dbReference type="PANTHER" id="PTHR10177">
    <property type="entry name" value="CYCLINS"/>
    <property type="match status" value="1"/>
</dbReference>
<evidence type="ECO:0008006" key="7">
    <source>
        <dbReference type="Google" id="ProtNLM"/>
    </source>
</evidence>
<dbReference type="SMART" id="SM00385">
    <property type="entry name" value="CYCLIN"/>
    <property type="match status" value="2"/>
</dbReference>
<dbReference type="CDD" id="cd20537">
    <property type="entry name" value="CYCLIN_CCNO-like_rpt2"/>
    <property type="match status" value="1"/>
</dbReference>
<dbReference type="AlphaFoldDB" id="A0A9P6FP76"/>
<organism evidence="5 6">
    <name type="scientific">Lunasporangiospora selenospora</name>
    <dbReference type="NCBI Taxonomy" id="979761"/>
    <lineage>
        <taxon>Eukaryota</taxon>
        <taxon>Fungi</taxon>
        <taxon>Fungi incertae sedis</taxon>
        <taxon>Mucoromycota</taxon>
        <taxon>Mortierellomycotina</taxon>
        <taxon>Mortierellomycetes</taxon>
        <taxon>Mortierellales</taxon>
        <taxon>Mortierellaceae</taxon>
        <taxon>Lunasporangiospora</taxon>
    </lineage>
</organism>
<dbReference type="InterPro" id="IPR039361">
    <property type="entry name" value="Cyclin"/>
</dbReference>
<dbReference type="Pfam" id="PF02984">
    <property type="entry name" value="Cyclin_C"/>
    <property type="match status" value="1"/>
</dbReference>
<dbReference type="InterPro" id="IPR036915">
    <property type="entry name" value="Cyclin-like_sf"/>
</dbReference>
<dbReference type="EMBL" id="JAABOA010003836">
    <property type="protein sequence ID" value="KAF9578270.1"/>
    <property type="molecule type" value="Genomic_DNA"/>
</dbReference>
<dbReference type="Proteomes" id="UP000780801">
    <property type="component" value="Unassembled WGS sequence"/>
</dbReference>
<dbReference type="OrthoDB" id="5590282at2759"/>
<keyword evidence="1 2" id="KW-0195">Cyclin</keyword>